<evidence type="ECO:0000313" key="5">
    <source>
        <dbReference type="EMBL" id="CAI0553056.1"/>
    </source>
</evidence>
<gene>
    <name evidence="5" type="ORF">LITE_LOCUS46701</name>
</gene>
<dbReference type="GO" id="GO:0006952">
    <property type="term" value="P:defense response"/>
    <property type="evidence" value="ECO:0007669"/>
    <property type="project" value="InterPro"/>
</dbReference>
<dbReference type="Gene3D" id="3.40.50.300">
    <property type="entry name" value="P-loop containing nucleotide triphosphate hydrolases"/>
    <property type="match status" value="1"/>
</dbReference>
<evidence type="ECO:0000313" key="6">
    <source>
        <dbReference type="Proteomes" id="UP001154282"/>
    </source>
</evidence>
<keyword evidence="2" id="KW-0677">Repeat</keyword>
<name>A0AAV0R7F0_9ROSI</name>
<dbReference type="InterPro" id="IPR002182">
    <property type="entry name" value="NB-ARC"/>
</dbReference>
<dbReference type="Pfam" id="PF23282">
    <property type="entry name" value="WHD_ROQ1"/>
    <property type="match status" value="1"/>
</dbReference>
<dbReference type="Pfam" id="PF00931">
    <property type="entry name" value="NB-ARC"/>
    <property type="match status" value="1"/>
</dbReference>
<evidence type="ECO:0000259" key="4">
    <source>
        <dbReference type="Pfam" id="PF23282"/>
    </source>
</evidence>
<dbReference type="InterPro" id="IPR058192">
    <property type="entry name" value="WHD_ROQ1-like"/>
</dbReference>
<organism evidence="5 6">
    <name type="scientific">Linum tenue</name>
    <dbReference type="NCBI Taxonomy" id="586396"/>
    <lineage>
        <taxon>Eukaryota</taxon>
        <taxon>Viridiplantae</taxon>
        <taxon>Streptophyta</taxon>
        <taxon>Embryophyta</taxon>
        <taxon>Tracheophyta</taxon>
        <taxon>Spermatophyta</taxon>
        <taxon>Magnoliopsida</taxon>
        <taxon>eudicotyledons</taxon>
        <taxon>Gunneridae</taxon>
        <taxon>Pentapetalae</taxon>
        <taxon>rosids</taxon>
        <taxon>fabids</taxon>
        <taxon>Malpighiales</taxon>
        <taxon>Linaceae</taxon>
        <taxon>Linum</taxon>
    </lineage>
</organism>
<dbReference type="SUPFAM" id="SSF46785">
    <property type="entry name" value="Winged helix' DNA-binding domain"/>
    <property type="match status" value="1"/>
</dbReference>
<comment type="caution">
    <text evidence="5">The sequence shown here is derived from an EMBL/GenBank/DDBJ whole genome shotgun (WGS) entry which is preliminary data.</text>
</comment>
<proteinExistence type="predicted"/>
<evidence type="ECO:0000256" key="1">
    <source>
        <dbReference type="ARBA" id="ARBA00022614"/>
    </source>
</evidence>
<keyword evidence="1" id="KW-0433">Leucine-rich repeat</keyword>
<evidence type="ECO:0000256" key="2">
    <source>
        <dbReference type="ARBA" id="ARBA00022737"/>
    </source>
</evidence>
<dbReference type="InterPro" id="IPR042197">
    <property type="entry name" value="Apaf_helical"/>
</dbReference>
<dbReference type="PANTHER" id="PTHR11017:SF570">
    <property type="entry name" value="DISEASE RESISTANCE PROTEIN (TIR-NBS CLASS)-RELATED"/>
    <property type="match status" value="1"/>
</dbReference>
<dbReference type="AlphaFoldDB" id="A0AAV0R7F0"/>
<feature type="domain" description="Disease resistance protein Roq1-like winged-helix" evidence="4">
    <location>
        <begin position="157"/>
        <end position="224"/>
    </location>
</feature>
<keyword evidence="6" id="KW-1185">Reference proteome</keyword>
<dbReference type="PANTHER" id="PTHR11017">
    <property type="entry name" value="LEUCINE-RICH REPEAT-CONTAINING PROTEIN"/>
    <property type="match status" value="1"/>
</dbReference>
<reference evidence="5" key="1">
    <citation type="submission" date="2022-08" db="EMBL/GenBank/DDBJ databases">
        <authorList>
            <person name="Gutierrez-Valencia J."/>
        </authorList>
    </citation>
    <scope>NUCLEOTIDE SEQUENCE</scope>
</reference>
<feature type="domain" description="NB-ARC" evidence="3">
    <location>
        <begin position="10"/>
        <end position="88"/>
    </location>
</feature>
<dbReference type="InterPro" id="IPR036390">
    <property type="entry name" value="WH_DNA-bd_sf"/>
</dbReference>
<dbReference type="PRINTS" id="PR00364">
    <property type="entry name" value="DISEASERSIST"/>
</dbReference>
<dbReference type="InterPro" id="IPR027417">
    <property type="entry name" value="P-loop_NTPase"/>
</dbReference>
<sequence length="230" mass="26705">MVSDGIKLIKDRLSSLKLLIVLDDVDDKFRFEDVLGDPKNFSPGSRFLFTSRDKTALIDLDQYRKLYEVQPMNEKLSCQLFRRYAFHKGSPITGYENLTKKFVQKIGVPLTLRVMGSSLLGQKIPFWEGELKKLRNSPNQEVKEILKISYDSLDPESKQIFLDIACFYIGIDQEKPSYMWSDLGLYPEVSITILDNRSLIKLGYDDEFQMHDQLRDMGRAIVRDENPEYA</sequence>
<dbReference type="Proteomes" id="UP001154282">
    <property type="component" value="Unassembled WGS sequence"/>
</dbReference>
<protein>
    <recommendedName>
        <fullName evidence="7">NB-ARC domain-containing protein</fullName>
    </recommendedName>
</protein>
<accession>A0AAV0R7F0</accession>
<evidence type="ECO:0000259" key="3">
    <source>
        <dbReference type="Pfam" id="PF00931"/>
    </source>
</evidence>
<dbReference type="Gene3D" id="1.10.8.430">
    <property type="entry name" value="Helical domain of apoptotic protease-activating factors"/>
    <property type="match status" value="1"/>
</dbReference>
<evidence type="ECO:0008006" key="7">
    <source>
        <dbReference type="Google" id="ProtNLM"/>
    </source>
</evidence>
<dbReference type="SUPFAM" id="SSF52540">
    <property type="entry name" value="P-loop containing nucleoside triphosphate hydrolases"/>
    <property type="match status" value="1"/>
</dbReference>
<dbReference type="EMBL" id="CAMGYJ010000010">
    <property type="protein sequence ID" value="CAI0553056.1"/>
    <property type="molecule type" value="Genomic_DNA"/>
</dbReference>
<dbReference type="InterPro" id="IPR044974">
    <property type="entry name" value="Disease_R_plants"/>
</dbReference>
<dbReference type="GO" id="GO:0043531">
    <property type="term" value="F:ADP binding"/>
    <property type="evidence" value="ECO:0007669"/>
    <property type="project" value="InterPro"/>
</dbReference>